<dbReference type="EMBL" id="JBAMIC010000022">
    <property type="protein sequence ID" value="KAK7091622.1"/>
    <property type="molecule type" value="Genomic_DNA"/>
</dbReference>
<comment type="caution">
    <text evidence="6">The sequence shown here is derived from an EMBL/GenBank/DDBJ whole genome shotgun (WGS) entry which is preliminary data.</text>
</comment>
<dbReference type="AlphaFoldDB" id="A0AAN9G1Q0"/>
<dbReference type="InterPro" id="IPR050230">
    <property type="entry name" value="CALM/Myosin/TropC-like"/>
</dbReference>
<evidence type="ECO:0000259" key="5">
    <source>
        <dbReference type="PROSITE" id="PS50222"/>
    </source>
</evidence>
<organism evidence="6 7">
    <name type="scientific">Littorina saxatilis</name>
    <dbReference type="NCBI Taxonomy" id="31220"/>
    <lineage>
        <taxon>Eukaryota</taxon>
        <taxon>Metazoa</taxon>
        <taxon>Spiralia</taxon>
        <taxon>Lophotrochozoa</taxon>
        <taxon>Mollusca</taxon>
        <taxon>Gastropoda</taxon>
        <taxon>Caenogastropoda</taxon>
        <taxon>Littorinimorpha</taxon>
        <taxon>Littorinoidea</taxon>
        <taxon>Littorinidae</taxon>
        <taxon>Littorina</taxon>
    </lineage>
</organism>
<dbReference type="FunFam" id="1.10.238.10:FF:000001">
    <property type="entry name" value="Calmodulin 1"/>
    <property type="match status" value="1"/>
</dbReference>
<feature type="compositionally biased region" description="Polar residues" evidence="4">
    <location>
        <begin position="47"/>
        <end position="58"/>
    </location>
</feature>
<feature type="region of interest" description="Disordered" evidence="4">
    <location>
        <begin position="1"/>
        <end position="82"/>
    </location>
</feature>
<name>A0AAN9G1Q0_9CAEN</name>
<dbReference type="Gene3D" id="1.10.238.10">
    <property type="entry name" value="EF-hand"/>
    <property type="match status" value="1"/>
</dbReference>
<dbReference type="PROSITE" id="PS00018">
    <property type="entry name" value="EF_HAND_1"/>
    <property type="match status" value="1"/>
</dbReference>
<evidence type="ECO:0000313" key="6">
    <source>
        <dbReference type="EMBL" id="KAK7091622.1"/>
    </source>
</evidence>
<dbReference type="GO" id="GO:0016460">
    <property type="term" value="C:myosin II complex"/>
    <property type="evidence" value="ECO:0007669"/>
    <property type="project" value="TreeGrafter"/>
</dbReference>
<evidence type="ECO:0000313" key="7">
    <source>
        <dbReference type="Proteomes" id="UP001374579"/>
    </source>
</evidence>
<dbReference type="SMART" id="SM00054">
    <property type="entry name" value="EFh"/>
    <property type="match status" value="3"/>
</dbReference>
<evidence type="ECO:0000256" key="1">
    <source>
        <dbReference type="ARBA" id="ARBA00022737"/>
    </source>
</evidence>
<dbReference type="CDD" id="cd00051">
    <property type="entry name" value="EFh"/>
    <property type="match status" value="2"/>
</dbReference>
<sequence>MSRKSRTSVSTEDSLSNSAISSSSSRSRKSGSSTSNRKLSTPDMLSVDNSCRRNQFAVSRSRSSEASCASTETEPEPPQHEESIILTEEQKAELKQAFSMFEKAGKGRIQARDLGELLRCLGWNPSEQDLEEARHELEVTGLSARGTISFADVEAYVARRGGIYYGNNAEEDILVAFQVLDKSGNGRIEVEEFRHFMTTMGERMSNEEVEDLLRSAKRDGHEFIEYKDLIRAIQQHPT</sequence>
<keyword evidence="7" id="KW-1185">Reference proteome</keyword>
<dbReference type="PANTHER" id="PTHR23048">
    <property type="entry name" value="MYOSIN LIGHT CHAIN 1, 3"/>
    <property type="match status" value="1"/>
</dbReference>
<feature type="domain" description="EF-hand" evidence="5">
    <location>
        <begin position="89"/>
        <end position="124"/>
    </location>
</feature>
<keyword evidence="1" id="KW-0677">Repeat</keyword>
<dbReference type="PANTHER" id="PTHR23048:SF0">
    <property type="entry name" value="CALMODULIN LIKE 3"/>
    <property type="match status" value="1"/>
</dbReference>
<accession>A0AAN9G1Q0</accession>
<dbReference type="InterPro" id="IPR002048">
    <property type="entry name" value="EF_hand_dom"/>
</dbReference>
<dbReference type="InterPro" id="IPR018247">
    <property type="entry name" value="EF_Hand_1_Ca_BS"/>
</dbReference>
<evidence type="ECO:0000256" key="2">
    <source>
        <dbReference type="ARBA" id="ARBA00022837"/>
    </source>
</evidence>
<keyword evidence="3" id="KW-0514">Muscle protein</keyword>
<dbReference type="PROSITE" id="PS50222">
    <property type="entry name" value="EF_HAND_2"/>
    <property type="match status" value="2"/>
</dbReference>
<feature type="domain" description="EF-hand" evidence="5">
    <location>
        <begin position="168"/>
        <end position="203"/>
    </location>
</feature>
<dbReference type="GO" id="GO:0005509">
    <property type="term" value="F:calcium ion binding"/>
    <property type="evidence" value="ECO:0007669"/>
    <property type="project" value="InterPro"/>
</dbReference>
<feature type="compositionally biased region" description="Low complexity" evidence="4">
    <location>
        <begin position="14"/>
        <end position="35"/>
    </location>
</feature>
<dbReference type="Proteomes" id="UP001374579">
    <property type="component" value="Unassembled WGS sequence"/>
</dbReference>
<gene>
    <name evidence="6" type="ORF">V1264_009281</name>
</gene>
<protein>
    <recommendedName>
        <fullName evidence="5">EF-hand domain-containing protein</fullName>
    </recommendedName>
</protein>
<evidence type="ECO:0000256" key="4">
    <source>
        <dbReference type="SAM" id="MobiDB-lite"/>
    </source>
</evidence>
<dbReference type="SUPFAM" id="SSF47473">
    <property type="entry name" value="EF-hand"/>
    <property type="match status" value="1"/>
</dbReference>
<dbReference type="InterPro" id="IPR011992">
    <property type="entry name" value="EF-hand-dom_pair"/>
</dbReference>
<evidence type="ECO:0000256" key="3">
    <source>
        <dbReference type="ARBA" id="ARBA00023179"/>
    </source>
</evidence>
<feature type="compositionally biased region" description="Low complexity" evidence="4">
    <location>
        <begin position="59"/>
        <end position="72"/>
    </location>
</feature>
<proteinExistence type="predicted"/>
<dbReference type="Pfam" id="PF13499">
    <property type="entry name" value="EF-hand_7"/>
    <property type="match status" value="1"/>
</dbReference>
<keyword evidence="2" id="KW-0106">Calcium</keyword>
<reference evidence="6 7" key="1">
    <citation type="submission" date="2024-02" db="EMBL/GenBank/DDBJ databases">
        <title>Chromosome-scale genome assembly of the rough periwinkle Littorina saxatilis.</title>
        <authorList>
            <person name="De Jode A."/>
            <person name="Faria R."/>
            <person name="Formenti G."/>
            <person name="Sims Y."/>
            <person name="Smith T.P."/>
            <person name="Tracey A."/>
            <person name="Wood J.M.D."/>
            <person name="Zagrodzka Z.B."/>
            <person name="Johannesson K."/>
            <person name="Butlin R.K."/>
            <person name="Leder E.H."/>
        </authorList>
    </citation>
    <scope>NUCLEOTIDE SEQUENCE [LARGE SCALE GENOMIC DNA]</scope>
    <source>
        <strain evidence="6">Snail1</strain>
        <tissue evidence="6">Muscle</tissue>
    </source>
</reference>